<protein>
    <submittedName>
        <fullName evidence="3">DUF2807 domain-containing protein</fullName>
    </submittedName>
</protein>
<feature type="chain" id="PRO_5046269879" evidence="1">
    <location>
        <begin position="22"/>
        <end position="243"/>
    </location>
</feature>
<dbReference type="RefSeq" id="WP_243798493.1">
    <property type="nucleotide sequence ID" value="NZ_JALHAT010000007.1"/>
</dbReference>
<keyword evidence="4" id="KW-1185">Reference proteome</keyword>
<evidence type="ECO:0000256" key="1">
    <source>
        <dbReference type="SAM" id="SignalP"/>
    </source>
</evidence>
<name>A0ABT0AB72_9SPHN</name>
<gene>
    <name evidence="3" type="ORF">MTR65_06920</name>
</gene>
<dbReference type="InterPro" id="IPR021255">
    <property type="entry name" value="DUF2807"/>
</dbReference>
<evidence type="ECO:0000313" key="3">
    <source>
        <dbReference type="EMBL" id="MCJ1960404.1"/>
    </source>
</evidence>
<dbReference type="Pfam" id="PF10988">
    <property type="entry name" value="DUF2807"/>
    <property type="match status" value="1"/>
</dbReference>
<feature type="signal peptide" evidence="1">
    <location>
        <begin position="1"/>
        <end position="21"/>
    </location>
</feature>
<evidence type="ECO:0000259" key="2">
    <source>
        <dbReference type="Pfam" id="PF10988"/>
    </source>
</evidence>
<dbReference type="Gene3D" id="2.160.20.120">
    <property type="match status" value="1"/>
</dbReference>
<feature type="domain" description="Putative auto-transporter adhesin head GIN" evidence="2">
    <location>
        <begin position="67"/>
        <end position="221"/>
    </location>
</feature>
<sequence>MFRKLLIVFASAAILSLVAFAGAWIVGGEDARREFAQEGGWHIGDEDEDEDLGPTKTREFAIESGSQIAMEVPVDLSFTRGETASMTVKGPEKLLERLVWEDGRLKLDGRRSHWGNGLKVVITAPEIEGLDLDAPGDVTLVGLDQDQFTLKANGALDLEAEGKVRTMAVTTNGAGNIDLAKLYGDDVKVEVNGAGDVTLGPKRLAEIEINGVGHVTLVRKPEILRSNINGLGSVDHDYAQADM</sequence>
<evidence type="ECO:0000313" key="4">
    <source>
        <dbReference type="Proteomes" id="UP001162802"/>
    </source>
</evidence>
<keyword evidence="1" id="KW-0732">Signal</keyword>
<dbReference type="Proteomes" id="UP001162802">
    <property type="component" value="Unassembled WGS sequence"/>
</dbReference>
<organism evidence="3 4">
    <name type="scientific">Novosphingobium mangrovi</name>
    <name type="common">ex Hu et al. 2023</name>
    <dbReference type="NCBI Taxonomy" id="2930094"/>
    <lineage>
        <taxon>Bacteria</taxon>
        <taxon>Pseudomonadati</taxon>
        <taxon>Pseudomonadota</taxon>
        <taxon>Alphaproteobacteria</taxon>
        <taxon>Sphingomonadales</taxon>
        <taxon>Sphingomonadaceae</taxon>
        <taxon>Novosphingobium</taxon>
    </lineage>
</organism>
<reference evidence="3" key="1">
    <citation type="submission" date="2022-03" db="EMBL/GenBank/DDBJ databases">
        <title>Identification of a novel bacterium isolated from mangrove sediments.</title>
        <authorList>
            <person name="Pan X."/>
        </authorList>
    </citation>
    <scope>NUCLEOTIDE SEQUENCE</scope>
    <source>
        <strain evidence="3">B2637</strain>
    </source>
</reference>
<accession>A0ABT0AB72</accession>
<comment type="caution">
    <text evidence="3">The sequence shown here is derived from an EMBL/GenBank/DDBJ whole genome shotgun (WGS) entry which is preliminary data.</text>
</comment>
<proteinExistence type="predicted"/>
<dbReference type="EMBL" id="JALHAT010000007">
    <property type="protein sequence ID" value="MCJ1960404.1"/>
    <property type="molecule type" value="Genomic_DNA"/>
</dbReference>